<dbReference type="EMBL" id="RCMK01000481">
    <property type="protein sequence ID" value="KAG2926333.1"/>
    <property type="molecule type" value="Genomic_DNA"/>
</dbReference>
<accession>A0A8T1CSW7</accession>
<organism evidence="1 2">
    <name type="scientific">Phytophthora cactorum</name>
    <dbReference type="NCBI Taxonomy" id="29920"/>
    <lineage>
        <taxon>Eukaryota</taxon>
        <taxon>Sar</taxon>
        <taxon>Stramenopiles</taxon>
        <taxon>Oomycota</taxon>
        <taxon>Peronosporomycetes</taxon>
        <taxon>Peronosporales</taxon>
        <taxon>Peronosporaceae</taxon>
        <taxon>Phytophthora</taxon>
    </lineage>
</organism>
<reference evidence="1" key="1">
    <citation type="submission" date="2018-10" db="EMBL/GenBank/DDBJ databases">
        <title>Effector identification in a new, highly contiguous assembly of the strawberry crown rot pathogen Phytophthora cactorum.</title>
        <authorList>
            <person name="Armitage A.D."/>
            <person name="Nellist C.F."/>
            <person name="Bates H."/>
            <person name="Vickerstaff R.J."/>
            <person name="Harrison R.J."/>
        </authorList>
    </citation>
    <scope>NUCLEOTIDE SEQUENCE</scope>
    <source>
        <strain evidence="1">4040</strain>
    </source>
</reference>
<protein>
    <submittedName>
        <fullName evidence="1">Uncharacterized protein</fullName>
    </submittedName>
</protein>
<name>A0A8T1CSW7_9STRA</name>
<sequence>MTEWTADDRARRCHCQARIGVQNAPPRCDNSEANGTRRFQLLRHFRSIFDGILSSVSSEVPAAQLTLGAAKTLAVTQEPWRDLLVSFAHRVLGVEVRVVILYSVSPRPYRPDGFPVPEALWVEALARLTPFPA</sequence>
<dbReference type="AlphaFoldDB" id="A0A8T1CSW7"/>
<evidence type="ECO:0000313" key="2">
    <source>
        <dbReference type="Proteomes" id="UP000736787"/>
    </source>
</evidence>
<dbReference type="Proteomes" id="UP000736787">
    <property type="component" value="Unassembled WGS sequence"/>
</dbReference>
<proteinExistence type="predicted"/>
<evidence type="ECO:0000313" key="1">
    <source>
        <dbReference type="EMBL" id="KAG2926333.1"/>
    </source>
</evidence>
<comment type="caution">
    <text evidence="1">The sequence shown here is derived from an EMBL/GenBank/DDBJ whole genome shotgun (WGS) entry which is preliminary data.</text>
</comment>
<gene>
    <name evidence="1" type="ORF">PC117_g14926</name>
</gene>